<keyword evidence="3" id="KW-1185">Reference proteome</keyword>
<dbReference type="Gene3D" id="2.40.320.10">
    <property type="entry name" value="Hypothetical Protein Pfu-838710-001"/>
    <property type="match status" value="1"/>
</dbReference>
<reference evidence="2 3" key="2">
    <citation type="submission" date="2018-11" db="EMBL/GenBank/DDBJ databases">
        <authorList>
            <consortium name="Pathogen Informatics"/>
        </authorList>
    </citation>
    <scope>NUCLEOTIDE SEQUENCE [LARGE SCALE GENOMIC DNA]</scope>
</reference>
<dbReference type="GO" id="GO:0035091">
    <property type="term" value="F:phosphatidylinositol binding"/>
    <property type="evidence" value="ECO:0007669"/>
    <property type="project" value="TreeGrafter"/>
</dbReference>
<accession>A0A0N4XH80</accession>
<dbReference type="GO" id="GO:0045494">
    <property type="term" value="P:photoreceptor cell maintenance"/>
    <property type="evidence" value="ECO:0007669"/>
    <property type="project" value="TreeGrafter"/>
</dbReference>
<feature type="compositionally biased region" description="Basic and acidic residues" evidence="1">
    <location>
        <begin position="102"/>
        <end position="115"/>
    </location>
</feature>
<dbReference type="PANTHER" id="PTHR34932:SF1">
    <property type="entry name" value="TRPL TRANSLOCATION DEFECT PROTEIN 14"/>
    <property type="match status" value="1"/>
</dbReference>
<dbReference type="GO" id="GO:0070300">
    <property type="term" value="F:phosphatidic acid binding"/>
    <property type="evidence" value="ECO:0007669"/>
    <property type="project" value="TreeGrafter"/>
</dbReference>
<organism evidence="4">
    <name type="scientific">Nippostrongylus brasiliensis</name>
    <name type="common">Rat hookworm</name>
    <dbReference type="NCBI Taxonomy" id="27835"/>
    <lineage>
        <taxon>Eukaryota</taxon>
        <taxon>Metazoa</taxon>
        <taxon>Ecdysozoa</taxon>
        <taxon>Nematoda</taxon>
        <taxon>Chromadorea</taxon>
        <taxon>Rhabditida</taxon>
        <taxon>Rhabditina</taxon>
        <taxon>Rhabditomorpha</taxon>
        <taxon>Strongyloidea</taxon>
        <taxon>Heligmosomidae</taxon>
        <taxon>Nippostrongylus</taxon>
    </lineage>
</organism>
<gene>
    <name evidence="2" type="ORF">NBR_LOCUS1883</name>
</gene>
<dbReference type="InterPro" id="IPR033469">
    <property type="entry name" value="CYTH-like_dom_sf"/>
</dbReference>
<dbReference type="WBParaSite" id="NBR_0000188201-mRNA-1">
    <property type="protein sequence ID" value="NBR_0000188201-mRNA-1"/>
    <property type="gene ID" value="NBR_0000188201"/>
</dbReference>
<feature type="region of interest" description="Disordered" evidence="1">
    <location>
        <begin position="93"/>
        <end position="115"/>
    </location>
</feature>
<evidence type="ECO:0000256" key="1">
    <source>
        <dbReference type="SAM" id="MobiDB-lite"/>
    </source>
</evidence>
<reference evidence="4" key="1">
    <citation type="submission" date="2017-02" db="UniProtKB">
        <authorList>
            <consortium name="WormBaseParasite"/>
        </authorList>
    </citation>
    <scope>IDENTIFICATION</scope>
</reference>
<proteinExistence type="predicted"/>
<dbReference type="InterPro" id="IPR053227">
    <property type="entry name" value="TRPL-trafficking_regulator"/>
</dbReference>
<evidence type="ECO:0000313" key="2">
    <source>
        <dbReference type="EMBL" id="VDL65472.1"/>
    </source>
</evidence>
<name>A0A0N4XH80_NIPBR</name>
<dbReference type="AlphaFoldDB" id="A0A0N4XH80"/>
<dbReference type="GO" id="GO:0005525">
    <property type="term" value="F:GTP binding"/>
    <property type="evidence" value="ECO:0007669"/>
    <property type="project" value="TreeGrafter"/>
</dbReference>
<dbReference type="PANTHER" id="PTHR34932">
    <property type="entry name" value="TRPL TRANSLOCATION DEFECT PROTEIN 14"/>
    <property type="match status" value="1"/>
</dbReference>
<dbReference type="Proteomes" id="UP000271162">
    <property type="component" value="Unassembled WGS sequence"/>
</dbReference>
<protein>
    <submittedName>
        <fullName evidence="4">Single-stranded DNA-binding protein</fullName>
    </submittedName>
</protein>
<sequence length="115" mass="13319">MTFREYTRHQTMRDKSRAVLHKQRRCFLVGNQYFNLDIYTELPPSANALQLGERLIFLETYTTKPVGEPIQLPDFLSIEKEITGQPEYSMYSMSKIPNADGENVKSRDVGANKDE</sequence>
<evidence type="ECO:0000313" key="3">
    <source>
        <dbReference type="Proteomes" id="UP000271162"/>
    </source>
</evidence>
<dbReference type="SUPFAM" id="SSF55154">
    <property type="entry name" value="CYTH-like phosphatases"/>
    <property type="match status" value="1"/>
</dbReference>
<evidence type="ECO:0000313" key="4">
    <source>
        <dbReference type="WBParaSite" id="NBR_0000188201-mRNA-1"/>
    </source>
</evidence>
<dbReference type="EMBL" id="UYSL01001776">
    <property type="protein sequence ID" value="VDL65472.1"/>
    <property type="molecule type" value="Genomic_DNA"/>
</dbReference>